<feature type="transmembrane region" description="Helical" evidence="2">
    <location>
        <begin position="55"/>
        <end position="75"/>
    </location>
</feature>
<name>A0AAV9VLF6_9PEZI</name>
<evidence type="ECO:0000313" key="4">
    <source>
        <dbReference type="Proteomes" id="UP001373714"/>
    </source>
</evidence>
<keyword evidence="2" id="KW-1133">Transmembrane helix</keyword>
<gene>
    <name evidence="3" type="ORF">TWF730_000024</name>
</gene>
<dbReference type="Proteomes" id="UP001373714">
    <property type="component" value="Unassembled WGS sequence"/>
</dbReference>
<evidence type="ECO:0000256" key="1">
    <source>
        <dbReference type="SAM" id="MobiDB-lite"/>
    </source>
</evidence>
<feature type="transmembrane region" description="Helical" evidence="2">
    <location>
        <begin position="87"/>
        <end position="108"/>
    </location>
</feature>
<feature type="transmembrane region" description="Helical" evidence="2">
    <location>
        <begin position="114"/>
        <end position="130"/>
    </location>
</feature>
<keyword evidence="2" id="KW-0472">Membrane</keyword>
<organism evidence="3 4">
    <name type="scientific">Orbilia blumenaviensis</name>
    <dbReference type="NCBI Taxonomy" id="1796055"/>
    <lineage>
        <taxon>Eukaryota</taxon>
        <taxon>Fungi</taxon>
        <taxon>Dikarya</taxon>
        <taxon>Ascomycota</taxon>
        <taxon>Pezizomycotina</taxon>
        <taxon>Orbiliomycetes</taxon>
        <taxon>Orbiliales</taxon>
        <taxon>Orbiliaceae</taxon>
        <taxon>Orbilia</taxon>
    </lineage>
</organism>
<feature type="compositionally biased region" description="Polar residues" evidence="1">
    <location>
        <begin position="17"/>
        <end position="36"/>
    </location>
</feature>
<keyword evidence="2" id="KW-0812">Transmembrane</keyword>
<protein>
    <submittedName>
        <fullName evidence="3">Uncharacterized protein</fullName>
    </submittedName>
</protein>
<comment type="caution">
    <text evidence="3">The sequence shown here is derived from an EMBL/GenBank/DDBJ whole genome shotgun (WGS) entry which is preliminary data.</text>
</comment>
<keyword evidence="4" id="KW-1185">Reference proteome</keyword>
<accession>A0AAV9VLF6</accession>
<evidence type="ECO:0000256" key="2">
    <source>
        <dbReference type="SAM" id="Phobius"/>
    </source>
</evidence>
<dbReference type="AlphaFoldDB" id="A0AAV9VLF6"/>
<dbReference type="EMBL" id="JAVHNS010000001">
    <property type="protein sequence ID" value="KAK6362567.1"/>
    <property type="molecule type" value="Genomic_DNA"/>
</dbReference>
<proteinExistence type="predicted"/>
<reference evidence="3 4" key="1">
    <citation type="submission" date="2019-10" db="EMBL/GenBank/DDBJ databases">
        <authorList>
            <person name="Palmer J.M."/>
        </authorList>
    </citation>
    <scope>NUCLEOTIDE SEQUENCE [LARGE SCALE GENOMIC DNA]</scope>
    <source>
        <strain evidence="3 4">TWF730</strain>
    </source>
</reference>
<evidence type="ECO:0000313" key="3">
    <source>
        <dbReference type="EMBL" id="KAK6362567.1"/>
    </source>
</evidence>
<feature type="region of interest" description="Disordered" evidence="1">
    <location>
        <begin position="15"/>
        <end position="36"/>
    </location>
</feature>
<sequence length="143" mass="15777">MWTSKAAIRSPFRANAAPNTDHTTNSGTKPSSGTEVITDTSFAPTLESAPLLRCVQSFFVLSLLITFASLGAWYVGFDIIQTTSQQWVVIGAATISLFYSGVIWIDWWIIVVEYWWLSIPALAGIGIVMLRMDEATRAIDEVD</sequence>